<dbReference type="Pfam" id="PF00213">
    <property type="entry name" value="OSCP"/>
    <property type="match status" value="1"/>
</dbReference>
<protein>
    <recommendedName>
        <fullName evidence="8">ATP synthase subunit delta</fullName>
    </recommendedName>
    <alternativeName>
        <fullName evidence="8">ATP synthase F(1) sector subunit delta</fullName>
    </alternativeName>
    <alternativeName>
        <fullName evidence="8">F-type ATPase subunit delta</fullName>
        <shortName evidence="8">F-ATPase subunit delta</shortName>
    </alternativeName>
</protein>
<keyword evidence="5 8" id="KW-0472">Membrane</keyword>
<evidence type="ECO:0000256" key="6">
    <source>
        <dbReference type="ARBA" id="ARBA00023196"/>
    </source>
</evidence>
<dbReference type="GO" id="GO:0045259">
    <property type="term" value="C:proton-transporting ATP synthase complex"/>
    <property type="evidence" value="ECO:0007669"/>
    <property type="project" value="UniProtKB-KW"/>
</dbReference>
<dbReference type="PANTHER" id="PTHR11910">
    <property type="entry name" value="ATP SYNTHASE DELTA CHAIN"/>
    <property type="match status" value="1"/>
</dbReference>
<keyword evidence="4 8" id="KW-0406">Ion transport</keyword>
<gene>
    <name evidence="8" type="primary">atpH</name>
    <name evidence="9" type="ORF">BDZ31_004020</name>
</gene>
<comment type="similarity">
    <text evidence="8">Belongs to the ATPase delta chain family.</text>
</comment>
<keyword evidence="10" id="KW-1185">Reference proteome</keyword>
<dbReference type="GO" id="GO:0046933">
    <property type="term" value="F:proton-transporting ATP synthase activity, rotational mechanism"/>
    <property type="evidence" value="ECO:0007669"/>
    <property type="project" value="UniProtKB-UniRule"/>
</dbReference>
<evidence type="ECO:0000313" key="10">
    <source>
        <dbReference type="Proteomes" id="UP000585272"/>
    </source>
</evidence>
<dbReference type="Gene3D" id="1.10.520.20">
    <property type="entry name" value="N-terminal domain of the delta subunit of the F1F0-ATP synthase"/>
    <property type="match status" value="1"/>
</dbReference>
<keyword evidence="6 8" id="KW-0139">CF(1)</keyword>
<evidence type="ECO:0000256" key="7">
    <source>
        <dbReference type="ARBA" id="ARBA00023310"/>
    </source>
</evidence>
<dbReference type="PROSITE" id="PS00389">
    <property type="entry name" value="ATPASE_DELTA"/>
    <property type="match status" value="1"/>
</dbReference>
<comment type="caution">
    <text evidence="9">The sequence shown here is derived from an EMBL/GenBank/DDBJ whole genome shotgun (WGS) entry which is preliminary data.</text>
</comment>
<dbReference type="NCBIfam" id="TIGR01145">
    <property type="entry name" value="ATP_synt_delta"/>
    <property type="match status" value="1"/>
</dbReference>
<evidence type="ECO:0000256" key="1">
    <source>
        <dbReference type="ARBA" id="ARBA00004370"/>
    </source>
</evidence>
<organism evidence="9 10">
    <name type="scientific">Conexibacter arvalis</name>
    <dbReference type="NCBI Taxonomy" id="912552"/>
    <lineage>
        <taxon>Bacteria</taxon>
        <taxon>Bacillati</taxon>
        <taxon>Actinomycetota</taxon>
        <taxon>Thermoleophilia</taxon>
        <taxon>Solirubrobacterales</taxon>
        <taxon>Conexibacteraceae</taxon>
        <taxon>Conexibacter</taxon>
    </lineage>
</organism>
<reference evidence="9 10" key="1">
    <citation type="submission" date="2020-08" db="EMBL/GenBank/DDBJ databases">
        <title>Genomic Encyclopedia of Archaeal and Bacterial Type Strains, Phase II (KMG-II): from individual species to whole genera.</title>
        <authorList>
            <person name="Goeker M."/>
        </authorList>
    </citation>
    <scope>NUCLEOTIDE SEQUENCE [LARGE SCALE GENOMIC DNA]</scope>
    <source>
        <strain evidence="9 10">DSM 23288</strain>
    </source>
</reference>
<comment type="function">
    <text evidence="8">This protein is part of the stalk that links CF(0) to CF(1). It either transmits conformational changes from CF(0) to CF(1) or is implicated in proton conduction.</text>
</comment>
<evidence type="ECO:0000313" key="9">
    <source>
        <dbReference type="EMBL" id="MBB4664409.1"/>
    </source>
</evidence>
<accession>A0A840II07</accession>
<dbReference type="PRINTS" id="PR00125">
    <property type="entry name" value="ATPASEDELTA"/>
</dbReference>
<name>A0A840II07_9ACTN</name>
<keyword evidence="2 8" id="KW-0813">Transport</keyword>
<sequence>MEEIAQVYSRALFEVAKEHGKLDVAREQLGQFADALEQNRDLAVFFFSPYFSTEEKKDGLRRTVEGADPTVLNFLETLLERHRMPAVYRIRAEFDRMWDEENKLLPVEVTSAIDLDEATVKSLGDRIGQQTGQRVELTSKVDPSILGGIVLRVGNQILDASIKHRLDQLRKHVAQA</sequence>
<evidence type="ECO:0000256" key="4">
    <source>
        <dbReference type="ARBA" id="ARBA00023065"/>
    </source>
</evidence>
<dbReference type="InterPro" id="IPR000711">
    <property type="entry name" value="ATPase_OSCP/dsu"/>
</dbReference>
<dbReference type="HAMAP" id="MF_01416">
    <property type="entry name" value="ATP_synth_delta_bact"/>
    <property type="match status" value="1"/>
</dbReference>
<proteinExistence type="inferred from homology"/>
<keyword evidence="7 8" id="KW-0066">ATP synthesis</keyword>
<dbReference type="AlphaFoldDB" id="A0A840II07"/>
<dbReference type="InterPro" id="IPR026015">
    <property type="entry name" value="ATP_synth_OSCP/delta_N_sf"/>
</dbReference>
<dbReference type="RefSeq" id="WP_183344440.1">
    <property type="nucleotide sequence ID" value="NZ_JACHNU010000007.1"/>
</dbReference>
<comment type="subcellular location">
    <subcellularLocation>
        <location evidence="8">Cell membrane</location>
        <topology evidence="8">Peripheral membrane protein</topology>
    </subcellularLocation>
    <subcellularLocation>
        <location evidence="1">Membrane</location>
    </subcellularLocation>
</comment>
<dbReference type="InterPro" id="IPR020781">
    <property type="entry name" value="ATPase_OSCP/d_CS"/>
</dbReference>
<keyword evidence="8" id="KW-1003">Cell membrane</keyword>
<evidence type="ECO:0000256" key="5">
    <source>
        <dbReference type="ARBA" id="ARBA00023136"/>
    </source>
</evidence>
<dbReference type="Proteomes" id="UP000585272">
    <property type="component" value="Unassembled WGS sequence"/>
</dbReference>
<evidence type="ECO:0000256" key="2">
    <source>
        <dbReference type="ARBA" id="ARBA00022448"/>
    </source>
</evidence>
<dbReference type="GO" id="GO:0005886">
    <property type="term" value="C:plasma membrane"/>
    <property type="evidence" value="ECO:0007669"/>
    <property type="project" value="UniProtKB-SubCell"/>
</dbReference>
<dbReference type="SUPFAM" id="SSF47928">
    <property type="entry name" value="N-terminal domain of the delta subunit of the F1F0-ATP synthase"/>
    <property type="match status" value="1"/>
</dbReference>
<evidence type="ECO:0000256" key="8">
    <source>
        <dbReference type="HAMAP-Rule" id="MF_01416"/>
    </source>
</evidence>
<comment type="function">
    <text evidence="8">F(1)F(0) ATP synthase produces ATP from ADP in the presence of a proton or sodium gradient. F-type ATPases consist of two structural domains, F(1) containing the extramembraneous catalytic core and F(0) containing the membrane proton channel, linked together by a central stalk and a peripheral stalk. During catalysis, ATP synthesis in the catalytic domain of F(1) is coupled via a rotary mechanism of the central stalk subunits to proton translocation.</text>
</comment>
<dbReference type="EMBL" id="JACHNU010000007">
    <property type="protein sequence ID" value="MBB4664409.1"/>
    <property type="molecule type" value="Genomic_DNA"/>
</dbReference>
<keyword evidence="3 8" id="KW-0375">Hydrogen ion transport</keyword>
<evidence type="ECO:0000256" key="3">
    <source>
        <dbReference type="ARBA" id="ARBA00022781"/>
    </source>
</evidence>